<dbReference type="AlphaFoldDB" id="A0A9Q1I3I2"/>
<proteinExistence type="inferred from homology"/>
<comment type="caution">
    <text evidence="13">The sequence shown here is derived from an EMBL/GenBank/DDBJ whole genome shotgun (WGS) entry which is preliminary data.</text>
</comment>
<dbReference type="InterPro" id="IPR036605">
    <property type="entry name" value="Mago_nashi_sf"/>
</dbReference>
<reference evidence="13" key="1">
    <citation type="journal article" date="2023" name="Science">
        <title>Genome structures resolve the early diversification of teleost fishes.</title>
        <authorList>
            <person name="Parey E."/>
            <person name="Louis A."/>
            <person name="Montfort J."/>
            <person name="Bouchez O."/>
            <person name="Roques C."/>
            <person name="Iampietro C."/>
            <person name="Lluch J."/>
            <person name="Castinel A."/>
            <person name="Donnadieu C."/>
            <person name="Desvignes T."/>
            <person name="Floi Bucao C."/>
            <person name="Jouanno E."/>
            <person name="Wen M."/>
            <person name="Mejri S."/>
            <person name="Dirks R."/>
            <person name="Jansen H."/>
            <person name="Henkel C."/>
            <person name="Chen W.J."/>
            <person name="Zahm M."/>
            <person name="Cabau C."/>
            <person name="Klopp C."/>
            <person name="Thompson A.W."/>
            <person name="Robinson-Rechavi M."/>
            <person name="Braasch I."/>
            <person name="Lecointre G."/>
            <person name="Bobe J."/>
            <person name="Postlethwait J.H."/>
            <person name="Berthelot C."/>
            <person name="Roest Crollius H."/>
            <person name="Guiguen Y."/>
        </authorList>
    </citation>
    <scope>NUCLEOTIDE SEQUENCE</scope>
    <source>
        <strain evidence="13">Concon-B</strain>
    </source>
</reference>
<evidence type="ECO:0000313" key="13">
    <source>
        <dbReference type="EMBL" id="KAJ8279050.1"/>
    </source>
</evidence>
<dbReference type="FunFam" id="3.30.1560.10:FF:000001">
    <property type="entry name" value="Protein mago nashi homolog"/>
    <property type="match status" value="1"/>
</dbReference>
<evidence type="ECO:0000256" key="7">
    <source>
        <dbReference type="ARBA" id="ARBA00023161"/>
    </source>
</evidence>
<keyword evidence="8" id="KW-0507">mRNA processing</keyword>
<keyword evidence="4" id="KW-0509">mRNA transport</keyword>
<organism evidence="13 14">
    <name type="scientific">Conger conger</name>
    <name type="common">Conger eel</name>
    <name type="synonym">Muraena conger</name>
    <dbReference type="NCBI Taxonomy" id="82655"/>
    <lineage>
        <taxon>Eukaryota</taxon>
        <taxon>Metazoa</taxon>
        <taxon>Chordata</taxon>
        <taxon>Craniata</taxon>
        <taxon>Vertebrata</taxon>
        <taxon>Euteleostomi</taxon>
        <taxon>Actinopterygii</taxon>
        <taxon>Neopterygii</taxon>
        <taxon>Teleostei</taxon>
        <taxon>Anguilliformes</taxon>
        <taxon>Congridae</taxon>
        <taxon>Conger</taxon>
    </lineage>
</organism>
<dbReference type="PANTHER" id="PTHR12638:SF0">
    <property type="entry name" value="MAGO HOMOLOG, EXON JUNCTION COMPLEX SUBUNIT-RELATED"/>
    <property type="match status" value="1"/>
</dbReference>
<name>A0A9Q1I3I2_CONCO</name>
<evidence type="ECO:0000256" key="3">
    <source>
        <dbReference type="ARBA" id="ARBA00022448"/>
    </source>
</evidence>
<evidence type="ECO:0000256" key="8">
    <source>
        <dbReference type="ARBA" id="ARBA00023187"/>
    </source>
</evidence>
<dbReference type="Proteomes" id="UP001152803">
    <property type="component" value="Unassembled WGS sequence"/>
</dbReference>
<keyword evidence="3" id="KW-0813">Transport</keyword>
<comment type="subcellular location">
    <subcellularLocation>
        <location evidence="1">Nucleus speckle</location>
    </subcellularLocation>
</comment>
<dbReference type="GO" id="GO:0006417">
    <property type="term" value="P:regulation of translation"/>
    <property type="evidence" value="ECO:0007669"/>
    <property type="project" value="UniProtKB-KW"/>
</dbReference>
<evidence type="ECO:0000313" key="14">
    <source>
        <dbReference type="Proteomes" id="UP001152803"/>
    </source>
</evidence>
<dbReference type="GO" id="GO:0071013">
    <property type="term" value="C:catalytic step 2 spliceosome"/>
    <property type="evidence" value="ECO:0007669"/>
    <property type="project" value="TreeGrafter"/>
</dbReference>
<dbReference type="Gene3D" id="3.30.1560.10">
    <property type="entry name" value="Mago nashi"/>
    <property type="match status" value="1"/>
</dbReference>
<dbReference type="InterPro" id="IPR004023">
    <property type="entry name" value="Mago_nashi"/>
</dbReference>
<evidence type="ECO:0000256" key="6">
    <source>
        <dbReference type="ARBA" id="ARBA00022884"/>
    </source>
</evidence>
<dbReference type="GO" id="GO:0035145">
    <property type="term" value="C:exon-exon junction complex"/>
    <property type="evidence" value="ECO:0007669"/>
    <property type="project" value="InterPro"/>
</dbReference>
<evidence type="ECO:0000256" key="9">
    <source>
        <dbReference type="ARBA" id="ARBA00023242"/>
    </source>
</evidence>
<feature type="non-terminal residue" evidence="13">
    <location>
        <position position="1"/>
    </location>
</feature>
<dbReference type="OrthoDB" id="6495301at2759"/>
<evidence type="ECO:0000256" key="10">
    <source>
        <dbReference type="ARBA" id="ARBA00058375"/>
    </source>
</evidence>
<keyword evidence="5" id="KW-0810">Translation regulation</keyword>
<sequence length="194" mass="22596">PELPKRHFDATQRCLASSCALQGASVSELEEKRCVWTVDHDLQFLFKMSTSDFYLRYYVGHKGKFGHEFLEFEFRPDGKLRYANNSNYKNDVMIRKEAYVHKSVMEELKRIIDDSEITKEDDALWPPPDRVGRQELEIVIGDEHISFTTSKIGSLIDVNQSKDPEGLRVFYYLVQDLKCLVFSLIGLHFKIKPI</sequence>
<keyword evidence="9" id="KW-0539">Nucleus</keyword>
<dbReference type="GO" id="GO:0051028">
    <property type="term" value="P:mRNA transport"/>
    <property type="evidence" value="ECO:0007669"/>
    <property type="project" value="UniProtKB-KW"/>
</dbReference>
<dbReference type="PANTHER" id="PTHR12638">
    <property type="entry name" value="PROTEIN MAGO NASHI HOMOLOG"/>
    <property type="match status" value="1"/>
</dbReference>
<evidence type="ECO:0000256" key="12">
    <source>
        <dbReference type="ARBA" id="ARBA00070064"/>
    </source>
</evidence>
<protein>
    <recommendedName>
        <fullName evidence="12">Protein mago nashi homolog</fullName>
    </recommendedName>
</protein>
<dbReference type="GO" id="GO:0008380">
    <property type="term" value="P:RNA splicing"/>
    <property type="evidence" value="ECO:0007669"/>
    <property type="project" value="UniProtKB-KW"/>
</dbReference>
<keyword evidence="14" id="KW-1185">Reference proteome</keyword>
<comment type="subunit">
    <text evidence="11">Part of the EJC core complex that contains casc3, eif4a3, magoh and rbm8a.</text>
</comment>
<accession>A0A9Q1I3I2</accession>
<dbReference type="EMBL" id="JAFJMO010000004">
    <property type="protein sequence ID" value="KAJ8279050.1"/>
    <property type="molecule type" value="Genomic_DNA"/>
</dbReference>
<dbReference type="GO" id="GO:0016607">
    <property type="term" value="C:nuclear speck"/>
    <property type="evidence" value="ECO:0007669"/>
    <property type="project" value="UniProtKB-SubCell"/>
</dbReference>
<keyword evidence="6" id="KW-0694">RNA-binding</keyword>
<evidence type="ECO:0000256" key="11">
    <source>
        <dbReference type="ARBA" id="ARBA00065622"/>
    </source>
</evidence>
<evidence type="ECO:0000256" key="4">
    <source>
        <dbReference type="ARBA" id="ARBA00022816"/>
    </source>
</evidence>
<evidence type="ECO:0000256" key="2">
    <source>
        <dbReference type="ARBA" id="ARBA00009270"/>
    </source>
</evidence>
<evidence type="ECO:0000256" key="1">
    <source>
        <dbReference type="ARBA" id="ARBA00004324"/>
    </source>
</evidence>
<evidence type="ECO:0000256" key="5">
    <source>
        <dbReference type="ARBA" id="ARBA00022845"/>
    </source>
</evidence>
<dbReference type="GO" id="GO:0000184">
    <property type="term" value="P:nuclear-transcribed mRNA catabolic process, nonsense-mediated decay"/>
    <property type="evidence" value="ECO:0007669"/>
    <property type="project" value="UniProtKB-KW"/>
</dbReference>
<keyword evidence="8" id="KW-0508">mRNA splicing</keyword>
<comment type="function">
    <text evidence="10">Core component of the splicing-dependent multiprotein exon junction complex (EJC) deposited at splice junctions on mRNAs. The EJC is a dynamic structure consisting of core proteins and several peripheral nuclear and cytoplasmic associated factors that join the complex only transiently either during EJC assembly or during subsequent mRNA metabolism. The EJC marks the position of the exon-exon junction in the mature mRNA for the gene expression machinery and the core components remain bound to spliced mRNAs throughout all stages of mRNA metabolism thereby influencing downstream processes including nuclear mRNA export, subcellular mRNA localization, translation efficiency and nonsense-mediated mRNA decay (NMD).</text>
</comment>
<keyword evidence="7" id="KW-0866">Nonsense-mediated mRNA decay</keyword>
<dbReference type="CDD" id="cd11295">
    <property type="entry name" value="Mago_nashi"/>
    <property type="match status" value="1"/>
</dbReference>
<dbReference type="SUPFAM" id="SSF89817">
    <property type="entry name" value="Mago nashi protein"/>
    <property type="match status" value="1"/>
</dbReference>
<dbReference type="Pfam" id="PF02792">
    <property type="entry name" value="Mago_nashi"/>
    <property type="match status" value="1"/>
</dbReference>
<gene>
    <name evidence="13" type="ORF">COCON_G00061160</name>
</gene>
<comment type="similarity">
    <text evidence="2">Belongs to the mago nashi family.</text>
</comment>
<dbReference type="GO" id="GO:0003723">
    <property type="term" value="F:RNA binding"/>
    <property type="evidence" value="ECO:0007669"/>
    <property type="project" value="UniProtKB-KW"/>
</dbReference>